<gene>
    <name evidence="1" type="ORF">GCM10010307_18760</name>
</gene>
<organism evidence="1 2">
    <name type="scientific">Streptomyces vastus</name>
    <dbReference type="NCBI Taxonomy" id="285451"/>
    <lineage>
        <taxon>Bacteria</taxon>
        <taxon>Bacillati</taxon>
        <taxon>Actinomycetota</taxon>
        <taxon>Actinomycetes</taxon>
        <taxon>Kitasatosporales</taxon>
        <taxon>Streptomycetaceae</taxon>
        <taxon>Streptomyces</taxon>
    </lineage>
</organism>
<keyword evidence="2" id="KW-1185">Reference proteome</keyword>
<proteinExistence type="predicted"/>
<accession>A0ABN3QKF0</accession>
<name>A0ABN3QKF0_9ACTN</name>
<dbReference type="EMBL" id="BAAASJ010000021">
    <property type="protein sequence ID" value="GAA2628681.1"/>
    <property type="molecule type" value="Genomic_DNA"/>
</dbReference>
<evidence type="ECO:0000313" key="2">
    <source>
        <dbReference type="Proteomes" id="UP001500151"/>
    </source>
</evidence>
<evidence type="ECO:0000313" key="1">
    <source>
        <dbReference type="EMBL" id="GAA2628681.1"/>
    </source>
</evidence>
<dbReference type="Proteomes" id="UP001500151">
    <property type="component" value="Unassembled WGS sequence"/>
</dbReference>
<comment type="caution">
    <text evidence="1">The sequence shown here is derived from an EMBL/GenBank/DDBJ whole genome shotgun (WGS) entry which is preliminary data.</text>
</comment>
<reference evidence="1 2" key="1">
    <citation type="journal article" date="2019" name="Int. J. Syst. Evol. Microbiol.">
        <title>The Global Catalogue of Microorganisms (GCM) 10K type strain sequencing project: providing services to taxonomists for standard genome sequencing and annotation.</title>
        <authorList>
            <consortium name="The Broad Institute Genomics Platform"/>
            <consortium name="The Broad Institute Genome Sequencing Center for Infectious Disease"/>
            <person name="Wu L."/>
            <person name="Ma J."/>
        </authorList>
    </citation>
    <scope>NUCLEOTIDE SEQUENCE [LARGE SCALE GENOMIC DNA]</scope>
    <source>
        <strain evidence="1 2">JCM 4524</strain>
    </source>
</reference>
<sequence length="94" mass="9989">MSCGAVVRSGASGSACNGAWKCTRQAPRSEFGDDIAGRPQADAEPLPYGFGVRGELREHPVQVLRLMDVAAVREVDGCPVGMAQAHRPLTLRRA</sequence>
<protein>
    <submittedName>
        <fullName evidence="1">Uncharacterized protein</fullName>
    </submittedName>
</protein>